<evidence type="ECO:0000259" key="15">
    <source>
        <dbReference type="Pfam" id="PF07715"/>
    </source>
</evidence>
<dbReference type="EMBL" id="BASM01000010">
    <property type="protein sequence ID" value="GAD25708.1"/>
    <property type="molecule type" value="Genomic_DNA"/>
</dbReference>
<name>A0ABQ0IU10_GLUTH</name>
<evidence type="ECO:0000256" key="12">
    <source>
        <dbReference type="PROSITE-ProRule" id="PRU01360"/>
    </source>
</evidence>
<evidence type="ECO:0000256" key="4">
    <source>
        <dbReference type="ARBA" id="ARBA00022496"/>
    </source>
</evidence>
<evidence type="ECO:0000313" key="16">
    <source>
        <dbReference type="EMBL" id="GAD25708.1"/>
    </source>
</evidence>
<dbReference type="Gene3D" id="2.40.170.20">
    <property type="entry name" value="TonB-dependent receptor, beta-barrel domain"/>
    <property type="match status" value="1"/>
</dbReference>
<evidence type="ECO:0000256" key="1">
    <source>
        <dbReference type="ARBA" id="ARBA00004571"/>
    </source>
</evidence>
<evidence type="ECO:0000256" key="9">
    <source>
        <dbReference type="ARBA" id="ARBA00023077"/>
    </source>
</evidence>
<dbReference type="InterPro" id="IPR037066">
    <property type="entry name" value="Plug_dom_sf"/>
</dbReference>
<gene>
    <name evidence="16" type="ORF">NBRC3257_0707</name>
</gene>
<keyword evidence="9 13" id="KW-0798">TonB box</keyword>
<feature type="domain" description="TonB-dependent receptor plug" evidence="15">
    <location>
        <begin position="95"/>
        <end position="195"/>
    </location>
</feature>
<dbReference type="InterPro" id="IPR036942">
    <property type="entry name" value="Beta-barrel_TonB_sf"/>
</dbReference>
<evidence type="ECO:0000256" key="8">
    <source>
        <dbReference type="ARBA" id="ARBA00023065"/>
    </source>
</evidence>
<keyword evidence="7" id="KW-0408">Iron</keyword>
<dbReference type="Pfam" id="PF00593">
    <property type="entry name" value="TonB_dep_Rec_b-barrel"/>
    <property type="match status" value="1"/>
</dbReference>
<sequence length="826" mass="90901">MPSHPIACPRNITFYQTDSARRDVLVSDRKKGLITATFLSGLLLSVTANASDKKHANQTKHAEKMARQEKARAEEAINVRGSHRQAPGGGMMRVETAARSIQTVTQDYIATQSPTASPLDLIRNLPSVNITTYDPSGNEGSFISSRGLYDNDIGLLINGMPVANGATASASMFIQYYIDTNNISSESMTPGSISVEDPLTSAAGGALSITTRAPAQKFGGTISGSYGTFNSFRQFLRVDSGEIGHSGITSYLSLSHTRSDAWRGSGNSDRKHLDFQIRKTIGERSSVDFFLGYNHSHYYANRYPTMANFQNDKHGRPVTTPLNYTAEFDAASPANYYGVRGTDRDQFYASLPMKFALNNIFSLNFVPYYQRAEITQNSASRLQETRTYSGTQSLPIDLNGDGVISSATRSAVSSNAISLNQQGGIVASLHWSWHNNEGQIGYWHEDNSYLLRTPMSQMNQITGKTPEDTDVSSYYRTRNGDIYYSTNYLGSYHLNSGFIEDTAYFLNRKMSVTAGFKVVAMTLTGQDYLPSTASKSSTTMVSPTPRFSWSYNFNPRHQLYINAEGDFRAISPANLISRYSTSTGNMTTSGAGVKPQYSIKEELGYRYTGNLFIADLAVFNVNVSNRLLSLNTFSNDVQVSQTVNAGGETIRGVDIMLSTRLLYNRFRPYVSFEYLHATMDNNLSAITTSGGIDYLRTKGKTPIITPTIMGSVGLTYEEGPFFMNASLHYTGKQYSTFMNDQALPHYFTNSLTLGYHFPKFFIAKSPTFKLNFANLTGQNKLGGVYGFSNNARATTGVYGNAISADSTPTYTPSPSFNMMGTISTSF</sequence>
<comment type="subcellular location">
    <subcellularLocation>
        <location evidence="1 12">Cell outer membrane</location>
        <topology evidence="1 12">Multi-pass membrane protein</topology>
    </subcellularLocation>
</comment>
<evidence type="ECO:0000256" key="10">
    <source>
        <dbReference type="ARBA" id="ARBA00023136"/>
    </source>
</evidence>
<evidence type="ECO:0000313" key="17">
    <source>
        <dbReference type="Proteomes" id="UP000018209"/>
    </source>
</evidence>
<keyword evidence="4" id="KW-0410">Iron transport</keyword>
<reference evidence="16 17" key="1">
    <citation type="submission" date="2013-08" db="EMBL/GenBank/DDBJ databases">
        <title>Gluconobacter thailandicus NBRC 3257 whole genome sequence.</title>
        <authorList>
            <person name="Matsutani M."/>
            <person name="Yakushi T."/>
            <person name="Matsushita K."/>
        </authorList>
    </citation>
    <scope>NUCLEOTIDE SEQUENCE [LARGE SCALE GENOMIC DNA]</scope>
    <source>
        <strain evidence="16 17">NBRC 3257</strain>
    </source>
</reference>
<evidence type="ECO:0000259" key="14">
    <source>
        <dbReference type="Pfam" id="PF00593"/>
    </source>
</evidence>
<evidence type="ECO:0000256" key="13">
    <source>
        <dbReference type="RuleBase" id="RU003357"/>
    </source>
</evidence>
<evidence type="ECO:0000256" key="7">
    <source>
        <dbReference type="ARBA" id="ARBA00023004"/>
    </source>
</evidence>
<dbReference type="InterPro" id="IPR039426">
    <property type="entry name" value="TonB-dep_rcpt-like"/>
</dbReference>
<comment type="caution">
    <text evidence="16">The sequence shown here is derived from an EMBL/GenBank/DDBJ whole genome shotgun (WGS) entry which is preliminary data.</text>
</comment>
<comment type="similarity">
    <text evidence="12 13">Belongs to the TonB-dependent receptor family.</text>
</comment>
<keyword evidence="6" id="KW-0732">Signal</keyword>
<evidence type="ECO:0000256" key="6">
    <source>
        <dbReference type="ARBA" id="ARBA00022729"/>
    </source>
</evidence>
<dbReference type="InterPro" id="IPR000531">
    <property type="entry name" value="Beta-barrel_TonB"/>
</dbReference>
<accession>A0ABQ0IU10</accession>
<dbReference type="Proteomes" id="UP000018209">
    <property type="component" value="Unassembled WGS sequence"/>
</dbReference>
<dbReference type="Gene3D" id="2.170.130.10">
    <property type="entry name" value="TonB-dependent receptor, plug domain"/>
    <property type="match status" value="1"/>
</dbReference>
<dbReference type="InterPro" id="IPR012910">
    <property type="entry name" value="Plug_dom"/>
</dbReference>
<evidence type="ECO:0000256" key="2">
    <source>
        <dbReference type="ARBA" id="ARBA00022448"/>
    </source>
</evidence>
<keyword evidence="17" id="KW-1185">Reference proteome</keyword>
<dbReference type="RefSeq" id="WP_035729269.1">
    <property type="nucleotide sequence ID" value="NZ_BASM01000010.1"/>
</dbReference>
<organism evidence="16 17">
    <name type="scientific">Gluconobacter thailandicus NBRC 3257</name>
    <dbReference type="NCBI Taxonomy" id="1381097"/>
    <lineage>
        <taxon>Bacteria</taxon>
        <taxon>Pseudomonadati</taxon>
        <taxon>Pseudomonadota</taxon>
        <taxon>Alphaproteobacteria</taxon>
        <taxon>Acetobacterales</taxon>
        <taxon>Acetobacteraceae</taxon>
        <taxon>Gluconobacter</taxon>
    </lineage>
</organism>
<keyword evidence="3 12" id="KW-1134">Transmembrane beta strand</keyword>
<dbReference type="PANTHER" id="PTHR32552:SF89">
    <property type="entry name" value="CATECHOLATE SIDEROPHORE RECEPTOR FIU"/>
    <property type="match status" value="1"/>
</dbReference>
<dbReference type="SUPFAM" id="SSF56935">
    <property type="entry name" value="Porins"/>
    <property type="match status" value="1"/>
</dbReference>
<evidence type="ECO:0000256" key="5">
    <source>
        <dbReference type="ARBA" id="ARBA00022692"/>
    </source>
</evidence>
<keyword evidence="10 12" id="KW-0472">Membrane</keyword>
<keyword evidence="11 12" id="KW-0998">Cell outer membrane</keyword>
<dbReference type="Pfam" id="PF07715">
    <property type="entry name" value="Plug"/>
    <property type="match status" value="1"/>
</dbReference>
<dbReference type="PANTHER" id="PTHR32552">
    <property type="entry name" value="FERRICHROME IRON RECEPTOR-RELATED"/>
    <property type="match status" value="1"/>
</dbReference>
<keyword evidence="2 12" id="KW-0813">Transport</keyword>
<keyword evidence="8" id="KW-0406">Ion transport</keyword>
<evidence type="ECO:0000256" key="3">
    <source>
        <dbReference type="ARBA" id="ARBA00022452"/>
    </source>
</evidence>
<dbReference type="PROSITE" id="PS52016">
    <property type="entry name" value="TONB_DEPENDENT_REC_3"/>
    <property type="match status" value="1"/>
</dbReference>
<evidence type="ECO:0000256" key="11">
    <source>
        <dbReference type="ARBA" id="ARBA00023237"/>
    </source>
</evidence>
<protein>
    <submittedName>
        <fullName evidence="16">TonB-dependent outer membrane receptor</fullName>
    </submittedName>
</protein>
<feature type="domain" description="TonB-dependent receptor-like beta-barrel" evidence="14">
    <location>
        <begin position="299"/>
        <end position="775"/>
    </location>
</feature>
<proteinExistence type="inferred from homology"/>
<keyword evidence="5 12" id="KW-0812">Transmembrane</keyword>
<keyword evidence="16" id="KW-0675">Receptor</keyword>